<proteinExistence type="predicted"/>
<evidence type="ECO:0008006" key="4">
    <source>
        <dbReference type="Google" id="ProtNLM"/>
    </source>
</evidence>
<evidence type="ECO:0000313" key="3">
    <source>
        <dbReference type="Proteomes" id="UP000501466"/>
    </source>
</evidence>
<dbReference type="KEGG" id="tzo:THMIRHAT_02220"/>
<dbReference type="RefSeq" id="WP_173289492.1">
    <property type="nucleotide sequence ID" value="NZ_AP021888.1"/>
</dbReference>
<evidence type="ECO:0000313" key="2">
    <source>
        <dbReference type="EMBL" id="BBP42476.1"/>
    </source>
</evidence>
<gene>
    <name evidence="2" type="ORF">THMIRHAT_02220</name>
</gene>
<feature type="transmembrane region" description="Helical" evidence="1">
    <location>
        <begin position="20"/>
        <end position="38"/>
    </location>
</feature>
<keyword evidence="1" id="KW-1133">Transmembrane helix</keyword>
<organism evidence="2 3">
    <name type="scientific">Thiosulfativibrio zosterae</name>
    <dbReference type="NCBI Taxonomy" id="2675053"/>
    <lineage>
        <taxon>Bacteria</taxon>
        <taxon>Pseudomonadati</taxon>
        <taxon>Pseudomonadota</taxon>
        <taxon>Gammaproteobacteria</taxon>
        <taxon>Thiotrichales</taxon>
        <taxon>Piscirickettsiaceae</taxon>
        <taxon>Thiosulfativibrio</taxon>
    </lineage>
</organism>
<dbReference type="Proteomes" id="UP000501466">
    <property type="component" value="Chromosome"/>
</dbReference>
<keyword evidence="3" id="KW-1185">Reference proteome</keyword>
<evidence type="ECO:0000256" key="1">
    <source>
        <dbReference type="SAM" id="Phobius"/>
    </source>
</evidence>
<keyword evidence="1" id="KW-0812">Transmembrane</keyword>
<dbReference type="EMBL" id="AP021888">
    <property type="protein sequence ID" value="BBP42476.1"/>
    <property type="molecule type" value="Genomic_DNA"/>
</dbReference>
<protein>
    <recommendedName>
        <fullName evidence="4">Cbb3-type cytochrome c oxidase subunit 3</fullName>
    </recommendedName>
</protein>
<keyword evidence="1" id="KW-0472">Membrane</keyword>
<accession>A0A6F8PK70</accession>
<reference evidence="3" key="1">
    <citation type="submission" date="2019-11" db="EMBL/GenBank/DDBJ databases">
        <title>Isolation and characterization of two novel species in the genus Thiomicrorhabdus.</title>
        <authorList>
            <person name="Mochizuki J."/>
            <person name="Kojima H."/>
            <person name="Fukui M."/>
        </authorList>
    </citation>
    <scope>NUCLEOTIDE SEQUENCE [LARGE SCALE GENOMIC DNA]</scope>
    <source>
        <strain evidence="3">AkT22</strain>
    </source>
</reference>
<sequence length="59" mass="7004">MSKIQEYFSTDWSAMTGHDWVGLVITLLVFFGMAYTFYRALKPSRKEELEKVKHQMLED</sequence>
<name>A0A6F8PK70_9GAMM</name>
<dbReference type="AlphaFoldDB" id="A0A6F8PK70"/>